<feature type="domain" description="Solute-binding protein family 5" evidence="5">
    <location>
        <begin position="84"/>
        <end position="431"/>
    </location>
</feature>
<accession>U1FM13</accession>
<dbReference type="Gene3D" id="3.10.105.10">
    <property type="entry name" value="Dipeptide-binding Protein, Domain 3"/>
    <property type="match status" value="1"/>
</dbReference>
<evidence type="ECO:0000313" key="9">
    <source>
        <dbReference type="Proteomes" id="UP000016646"/>
    </source>
</evidence>
<dbReference type="Gene3D" id="3.40.190.10">
    <property type="entry name" value="Periplasmic binding protein-like II"/>
    <property type="match status" value="1"/>
</dbReference>
<evidence type="ECO:0000256" key="3">
    <source>
        <dbReference type="ARBA" id="ARBA00022729"/>
    </source>
</evidence>
<keyword evidence="3" id="KW-0732">Signal</keyword>
<organism evidence="6 8">
    <name type="scientific">Treponema socranskii subsp. socranskii VPI DR56BR1116 = ATCC 35536</name>
    <dbReference type="NCBI Taxonomy" id="1125725"/>
    <lineage>
        <taxon>Bacteria</taxon>
        <taxon>Pseudomonadati</taxon>
        <taxon>Spirochaetota</taxon>
        <taxon>Spirochaetia</taxon>
        <taxon>Spirochaetales</taxon>
        <taxon>Treponemataceae</taxon>
        <taxon>Treponema</taxon>
    </lineage>
</organism>
<dbReference type="GO" id="GO:0030288">
    <property type="term" value="C:outer membrane-bounded periplasmic space"/>
    <property type="evidence" value="ECO:0007669"/>
    <property type="project" value="UniProtKB-ARBA"/>
</dbReference>
<dbReference type="PANTHER" id="PTHR30290">
    <property type="entry name" value="PERIPLASMIC BINDING COMPONENT OF ABC TRANSPORTER"/>
    <property type="match status" value="1"/>
</dbReference>
<evidence type="ECO:0000313" key="6">
    <source>
        <dbReference type="EMBL" id="ERF60893.1"/>
    </source>
</evidence>
<dbReference type="RefSeq" id="WP_021330156.1">
    <property type="nucleotide sequence ID" value="NZ_AUZJ01000024.1"/>
</dbReference>
<dbReference type="EMBL" id="AVQI01000059">
    <property type="protein sequence ID" value="ERK01267.1"/>
    <property type="molecule type" value="Genomic_DNA"/>
</dbReference>
<dbReference type="EMBL" id="AUZJ01000024">
    <property type="protein sequence ID" value="ERF60893.1"/>
    <property type="molecule type" value="Genomic_DNA"/>
</dbReference>
<feature type="transmembrane region" description="Helical" evidence="4">
    <location>
        <begin position="7"/>
        <end position="28"/>
    </location>
</feature>
<dbReference type="GO" id="GO:0015833">
    <property type="term" value="P:peptide transport"/>
    <property type="evidence" value="ECO:0007669"/>
    <property type="project" value="TreeGrafter"/>
</dbReference>
<keyword evidence="2" id="KW-0813">Transport</keyword>
<evidence type="ECO:0000313" key="7">
    <source>
        <dbReference type="EMBL" id="ERK01267.1"/>
    </source>
</evidence>
<dbReference type="CDD" id="cd00995">
    <property type="entry name" value="PBP2_NikA_DppA_OppA_like"/>
    <property type="match status" value="1"/>
</dbReference>
<dbReference type="InterPro" id="IPR000914">
    <property type="entry name" value="SBP_5_dom"/>
</dbReference>
<dbReference type="AlphaFoldDB" id="U1FM13"/>
<proteinExistence type="inferred from homology"/>
<name>U1FM13_TRESO</name>
<dbReference type="PANTHER" id="PTHR30290:SF9">
    <property type="entry name" value="OLIGOPEPTIDE-BINDING PROTEIN APPA"/>
    <property type="match status" value="1"/>
</dbReference>
<evidence type="ECO:0000256" key="2">
    <source>
        <dbReference type="ARBA" id="ARBA00022448"/>
    </source>
</evidence>
<dbReference type="InterPro" id="IPR039424">
    <property type="entry name" value="SBP_5"/>
</dbReference>
<comment type="similarity">
    <text evidence="1">Belongs to the bacterial solute-binding protein 5 family.</text>
</comment>
<sequence>MKINKKGIIAVIIIALIVLISAGAFIVWRAQPKGAVIAVSTLPDSLNPVLEQNTSGLNAAELLFDGLVNFEVDKTSGSLYSDLALAESIVQNPADKKTYTVTLNDVKWHDGNPVTSDDVVYSFAAYTDEANNSPKRDYLMSFIKSVTAENDRTVKVEFINPIPEFRAYPVLTFKIVPSKYNGQNMQVNMRAGENERKFATEPVGTGPFKLATWEIGKWVTFDANGTYFKSKPQTSSLVMKRVIDPIIRMNEMRKGRVNVILETNPMDRAEVAKIPNVDINSYIPYAFYEVAINTKLFPNADGRQAMAMALDREVLIPSITDQKSGVILNYGPFPSNLFSANIPEYVDKPMPTFLAYDLNKAKSLASSGGVSGQNAILLYPDSMGEFGAKMASGIVKQLAEIGLNVEAKRTGDRVFDRMVHTEKSFELALMYCEGFDNLYSSLGDWYRSNGSKNVTGIADSKLNSLFDAWEKEIVTANWIDLTLQIDKRLCELSPALYLCSLEKDVYSRGLDNVAIATDNPFLSAENWKIK</sequence>
<dbReference type="eggNOG" id="COG0747">
    <property type="taxonomic scope" value="Bacteria"/>
</dbReference>
<gene>
    <name evidence="7" type="ORF">HMPREF0860_1978</name>
    <name evidence="6" type="ORF">HMPREF1325_0107</name>
</gene>
<evidence type="ECO:0000259" key="5">
    <source>
        <dbReference type="Pfam" id="PF00496"/>
    </source>
</evidence>
<dbReference type="Proteomes" id="UP000016412">
    <property type="component" value="Unassembled WGS sequence"/>
</dbReference>
<keyword evidence="9" id="KW-1185">Reference proteome</keyword>
<protein>
    <submittedName>
        <fullName evidence="6">ABC transporter, substrate-binding protein, family 5</fullName>
    </submittedName>
</protein>
<evidence type="ECO:0000256" key="4">
    <source>
        <dbReference type="SAM" id="Phobius"/>
    </source>
</evidence>
<keyword evidence="4" id="KW-0812">Transmembrane</keyword>
<dbReference type="PATRIC" id="fig|1125725.3.peg.1130"/>
<dbReference type="Pfam" id="PF00496">
    <property type="entry name" value="SBP_bac_5"/>
    <property type="match status" value="1"/>
</dbReference>
<dbReference type="OrthoDB" id="9801912at2"/>
<dbReference type="GO" id="GO:1904680">
    <property type="term" value="F:peptide transmembrane transporter activity"/>
    <property type="evidence" value="ECO:0007669"/>
    <property type="project" value="TreeGrafter"/>
</dbReference>
<dbReference type="SUPFAM" id="SSF53850">
    <property type="entry name" value="Periplasmic binding protein-like II"/>
    <property type="match status" value="1"/>
</dbReference>
<dbReference type="STRING" id="1125725.HMPREF1325_0107"/>
<evidence type="ECO:0000256" key="1">
    <source>
        <dbReference type="ARBA" id="ARBA00005695"/>
    </source>
</evidence>
<keyword evidence="4" id="KW-1133">Transmembrane helix</keyword>
<dbReference type="InterPro" id="IPR030678">
    <property type="entry name" value="Peptide/Ni-bd"/>
</dbReference>
<keyword evidence="4" id="KW-0472">Membrane</keyword>
<comment type="caution">
    <text evidence="6">The sequence shown here is derived from an EMBL/GenBank/DDBJ whole genome shotgun (WGS) entry which is preliminary data.</text>
</comment>
<dbReference type="PIRSF" id="PIRSF002741">
    <property type="entry name" value="MppA"/>
    <property type="match status" value="1"/>
</dbReference>
<reference evidence="8 9" key="1">
    <citation type="submission" date="2013-08" db="EMBL/GenBank/DDBJ databases">
        <authorList>
            <person name="Durkin A.S."/>
            <person name="Haft D.R."/>
            <person name="McCorrison J."/>
            <person name="Torralba M."/>
            <person name="Gillis M."/>
            <person name="Haft D.H."/>
            <person name="Methe B."/>
            <person name="Sutton G."/>
            <person name="Nelson K.E."/>
        </authorList>
    </citation>
    <scope>NUCLEOTIDE SEQUENCE [LARGE SCALE GENOMIC DNA]</scope>
    <source>
        <strain evidence="7 9">ATCC 35536</strain>
        <strain evidence="6 8">VPI DR56BR1116</strain>
    </source>
</reference>
<dbReference type="Gene3D" id="3.90.76.10">
    <property type="entry name" value="Dipeptide-binding Protein, Domain 1"/>
    <property type="match status" value="1"/>
</dbReference>
<dbReference type="GO" id="GO:0043190">
    <property type="term" value="C:ATP-binding cassette (ABC) transporter complex"/>
    <property type="evidence" value="ECO:0007669"/>
    <property type="project" value="InterPro"/>
</dbReference>
<evidence type="ECO:0000313" key="8">
    <source>
        <dbReference type="Proteomes" id="UP000016412"/>
    </source>
</evidence>
<dbReference type="Proteomes" id="UP000016646">
    <property type="component" value="Unassembled WGS sequence"/>
</dbReference>